<keyword evidence="1" id="KW-0812">Transmembrane</keyword>
<feature type="transmembrane region" description="Helical" evidence="1">
    <location>
        <begin position="12"/>
        <end position="39"/>
    </location>
</feature>
<sequence length="158" mass="17650">MKIMSLKNKIYLFWGVMDALALAGYLFFSIQGGGVPFYSDIHGFYTNYTQLGVGGLSGGLIQLLFFINIALIVSLAFSGWWMIAKKDINGIFLIVQEIGRVFSLKCSIAFIPLIIHFSDVRSPWIAILLFVLSEVVKLGSIMWIKRNDESQAMDAASR</sequence>
<keyword evidence="1" id="KW-0472">Membrane</keyword>
<feature type="transmembrane region" description="Helical" evidence="1">
    <location>
        <begin position="124"/>
        <end position="144"/>
    </location>
</feature>
<dbReference type="EMBL" id="FMBC01000029">
    <property type="protein sequence ID" value="SCC49529.1"/>
    <property type="molecule type" value="Genomic_DNA"/>
</dbReference>
<dbReference type="Proteomes" id="UP000198515">
    <property type="component" value="Unassembled WGS sequence"/>
</dbReference>
<feature type="transmembrane region" description="Helical" evidence="1">
    <location>
        <begin position="59"/>
        <end position="81"/>
    </location>
</feature>
<feature type="transmembrane region" description="Helical" evidence="1">
    <location>
        <begin position="102"/>
        <end position="118"/>
    </location>
</feature>
<evidence type="ECO:0000313" key="3">
    <source>
        <dbReference type="Proteomes" id="UP000198515"/>
    </source>
</evidence>
<proteinExistence type="predicted"/>
<accession>A0A1C4F0D5</accession>
<keyword evidence="1" id="KW-1133">Transmembrane helix</keyword>
<evidence type="ECO:0000313" key="2">
    <source>
        <dbReference type="EMBL" id="SCC49529.1"/>
    </source>
</evidence>
<dbReference type="AlphaFoldDB" id="A0A1C4F0D5"/>
<protein>
    <submittedName>
        <fullName evidence="2">Uncharacterized protein</fullName>
    </submittedName>
</protein>
<name>A0A1C4F0D5_9ENTR</name>
<reference evidence="3" key="1">
    <citation type="submission" date="2016-08" db="EMBL/GenBank/DDBJ databases">
        <authorList>
            <person name="Varghese N."/>
            <person name="Submissions Spin"/>
        </authorList>
    </citation>
    <scope>NUCLEOTIDE SEQUENCE [LARGE SCALE GENOMIC DNA]</scope>
    <source>
        <strain evidence="3">REICA_142</strain>
    </source>
</reference>
<dbReference type="RefSeq" id="WP_244153135.1">
    <property type="nucleotide sequence ID" value="NZ_FMBC01000029.1"/>
</dbReference>
<gene>
    <name evidence="2" type="ORF">GA0061070_102950</name>
</gene>
<organism evidence="2 3">
    <name type="scientific">Kosakonia oryziphila</name>
    <dbReference type="NCBI Taxonomy" id="1005667"/>
    <lineage>
        <taxon>Bacteria</taxon>
        <taxon>Pseudomonadati</taxon>
        <taxon>Pseudomonadota</taxon>
        <taxon>Gammaproteobacteria</taxon>
        <taxon>Enterobacterales</taxon>
        <taxon>Enterobacteriaceae</taxon>
        <taxon>Kosakonia</taxon>
    </lineage>
</organism>
<evidence type="ECO:0000256" key="1">
    <source>
        <dbReference type="SAM" id="Phobius"/>
    </source>
</evidence>
<keyword evidence="3" id="KW-1185">Reference proteome</keyword>